<dbReference type="SMART" id="SM00842">
    <property type="entry name" value="FtsA"/>
    <property type="match status" value="1"/>
</dbReference>
<dbReference type="Gene3D" id="3.30.1490.300">
    <property type="match status" value="1"/>
</dbReference>
<dbReference type="EMBL" id="CADCVL010000214">
    <property type="protein sequence ID" value="CAA9478194.1"/>
    <property type="molecule type" value="Genomic_DNA"/>
</dbReference>
<protein>
    <recommendedName>
        <fullName evidence="1">SHS2 domain-containing protein</fullName>
    </recommendedName>
</protein>
<evidence type="ECO:0000259" key="1">
    <source>
        <dbReference type="SMART" id="SM00842"/>
    </source>
</evidence>
<dbReference type="InterPro" id="IPR005883">
    <property type="entry name" value="PilM"/>
</dbReference>
<reference evidence="2" key="1">
    <citation type="submission" date="2020-02" db="EMBL/GenBank/DDBJ databases">
        <authorList>
            <person name="Meier V. D."/>
        </authorList>
    </citation>
    <scope>NUCLEOTIDE SEQUENCE</scope>
    <source>
        <strain evidence="2">AVDCRST_MAG65</strain>
    </source>
</reference>
<dbReference type="PANTHER" id="PTHR32432">
    <property type="entry name" value="CELL DIVISION PROTEIN FTSA-RELATED"/>
    <property type="match status" value="1"/>
</dbReference>
<dbReference type="Pfam" id="PF11104">
    <property type="entry name" value="PilM_2"/>
    <property type="match status" value="1"/>
</dbReference>
<evidence type="ECO:0000313" key="2">
    <source>
        <dbReference type="EMBL" id="CAA9478194.1"/>
    </source>
</evidence>
<dbReference type="GO" id="GO:0051301">
    <property type="term" value="P:cell division"/>
    <property type="evidence" value="ECO:0007669"/>
    <property type="project" value="InterPro"/>
</dbReference>
<name>A0A6J4RP63_9ACTN</name>
<dbReference type="Gene3D" id="3.30.420.40">
    <property type="match status" value="2"/>
</dbReference>
<feature type="domain" description="SHS2" evidence="1">
    <location>
        <begin position="12"/>
        <end position="178"/>
    </location>
</feature>
<dbReference type="AlphaFoldDB" id="A0A6J4RP63"/>
<gene>
    <name evidence="2" type="ORF">AVDCRST_MAG65-1283</name>
</gene>
<accession>A0A6J4RP63</accession>
<sequence length="354" mass="37040">MFRKRASQQATVVGLDLDPSHIAAVEVAPGPAMAIKRSALAKLRPGIVRDGEVVDPEALTEALRELFDAHQLPTRVRIGMANQRIVVRTMDLEPLLDDKALAAAVQAQAADHIPMPMDEAVVDFQRLGVVATPQGPRTRVVIVAVRREVVERLAQSATAAGLSIEGIDLSAFAMVRAVGEAGVGARLYLNVAGLTNVAVAGDDGVLFARAAAGGLEGLAHTLAERRALTLEHAHQWMVHVGLSAPLAAIEGDPDLVAATRGVLEEGIHQIADAVRGSVEYYRMQEAAVPVEEGVLTGAAVAIPGFTEGLAERLRLPLTSAVVPTAAEADDGGLELGRLTVAAGLAVDERDLRAA</sequence>
<dbReference type="SUPFAM" id="SSF53067">
    <property type="entry name" value="Actin-like ATPase domain"/>
    <property type="match status" value="1"/>
</dbReference>
<dbReference type="PANTHER" id="PTHR32432:SF3">
    <property type="entry name" value="ETHANOLAMINE UTILIZATION PROTEIN EUTJ"/>
    <property type="match status" value="1"/>
</dbReference>
<organism evidence="2">
    <name type="scientific">uncultured Solirubrobacteraceae bacterium</name>
    <dbReference type="NCBI Taxonomy" id="1162706"/>
    <lineage>
        <taxon>Bacteria</taxon>
        <taxon>Bacillati</taxon>
        <taxon>Actinomycetota</taxon>
        <taxon>Thermoleophilia</taxon>
        <taxon>Solirubrobacterales</taxon>
        <taxon>Solirubrobacteraceae</taxon>
        <taxon>environmental samples</taxon>
    </lineage>
</organism>
<dbReference type="InterPro" id="IPR050696">
    <property type="entry name" value="FtsA/MreB"/>
</dbReference>
<dbReference type="InterPro" id="IPR003494">
    <property type="entry name" value="SHS2_FtsA"/>
</dbReference>
<proteinExistence type="predicted"/>
<dbReference type="InterPro" id="IPR043129">
    <property type="entry name" value="ATPase_NBD"/>
</dbReference>